<dbReference type="Proteomes" id="UP000241546">
    <property type="component" value="Unassembled WGS sequence"/>
</dbReference>
<accession>A0A2T4BIW7</accession>
<dbReference type="GeneID" id="36601987"/>
<reference evidence="2" key="1">
    <citation type="submission" date="2016-07" db="EMBL/GenBank/DDBJ databases">
        <title>Multiple horizontal gene transfer events from other fungi enriched the ability of initially mycotrophic Trichoderma (Ascomycota) to feed on dead plant biomass.</title>
        <authorList>
            <consortium name="DOE Joint Genome Institute"/>
            <person name="Atanasova L."/>
            <person name="Chenthamara K."/>
            <person name="Zhang J."/>
            <person name="Grujic M."/>
            <person name="Henrissat B."/>
            <person name="Kuo A."/>
            <person name="Aerts A."/>
            <person name="Salamov A."/>
            <person name="Lipzen A."/>
            <person name="Labutti K."/>
            <person name="Barry K."/>
            <person name="Miao Y."/>
            <person name="Rahimi M.J."/>
            <person name="Shen Q."/>
            <person name="Grigoriev I.V."/>
            <person name="Kubicek C.P."/>
            <person name="Druzhinina I.S."/>
        </authorList>
    </citation>
    <scope>NUCLEOTIDE SEQUENCE [LARGE SCALE GENOMIC DNA]</scope>
    <source>
        <strain evidence="2">TUCIM 6016</strain>
    </source>
</reference>
<dbReference type="OrthoDB" id="4890981at2759"/>
<dbReference type="RefSeq" id="XP_024752575.1">
    <property type="nucleotide sequence ID" value="XM_024893869.1"/>
</dbReference>
<dbReference type="AlphaFoldDB" id="A0A2T4BIW7"/>
<protein>
    <submittedName>
        <fullName evidence="1">Uncharacterized protein</fullName>
    </submittedName>
</protein>
<proteinExistence type="predicted"/>
<sequence length="238" mass="26163">MSVPSFLLTRAASSEALQPAFKARKVAHDWTIPTSTAAELAEDQATPNQDTYLTLQAAAEFYMLQQNPPVSGMEPQMMDYPATAEEYLFPVTSQGESASLDAWLPNCQPEPSMYETVTAQQDLNVFQPLWPPEAAVFGPPNLESFSTLSYSQAPISGNLETMKQNIEPYQLPSGAVPPHEATEQPTIALPIQAESKGRSEIAQGRIIDEVLGTLRQMDYHIRATNRQHLADINSSRLA</sequence>
<organism evidence="1 2">
    <name type="scientific">Trichoderma citrinoviride</name>
    <dbReference type="NCBI Taxonomy" id="58853"/>
    <lineage>
        <taxon>Eukaryota</taxon>
        <taxon>Fungi</taxon>
        <taxon>Dikarya</taxon>
        <taxon>Ascomycota</taxon>
        <taxon>Pezizomycotina</taxon>
        <taxon>Sordariomycetes</taxon>
        <taxon>Hypocreomycetidae</taxon>
        <taxon>Hypocreales</taxon>
        <taxon>Hypocreaceae</taxon>
        <taxon>Trichoderma</taxon>
    </lineage>
</organism>
<evidence type="ECO:0000313" key="1">
    <source>
        <dbReference type="EMBL" id="PTB69255.1"/>
    </source>
</evidence>
<evidence type="ECO:0000313" key="2">
    <source>
        <dbReference type="Proteomes" id="UP000241546"/>
    </source>
</evidence>
<name>A0A2T4BIW7_9HYPO</name>
<dbReference type="EMBL" id="KZ680208">
    <property type="protein sequence ID" value="PTB69255.1"/>
    <property type="molecule type" value="Genomic_DNA"/>
</dbReference>
<keyword evidence="2" id="KW-1185">Reference proteome</keyword>
<gene>
    <name evidence="1" type="ORF">BBK36DRAFT_1155844</name>
</gene>